<keyword evidence="2" id="KW-1133">Transmembrane helix</keyword>
<name>F4Q026_CACFS</name>
<dbReference type="KEGG" id="dfa:DFA_02680"/>
<evidence type="ECO:0000313" key="3">
    <source>
        <dbReference type="EMBL" id="EGG18940.1"/>
    </source>
</evidence>
<evidence type="ECO:0000256" key="1">
    <source>
        <dbReference type="SAM" id="MobiDB-lite"/>
    </source>
</evidence>
<evidence type="ECO:0000256" key="2">
    <source>
        <dbReference type="SAM" id="Phobius"/>
    </source>
</evidence>
<keyword evidence="4" id="KW-1185">Reference proteome</keyword>
<dbReference type="OrthoDB" id="23586at2759"/>
<feature type="compositionally biased region" description="Pro residues" evidence="1">
    <location>
        <begin position="50"/>
        <end position="64"/>
    </location>
</feature>
<feature type="compositionally biased region" description="Pro residues" evidence="1">
    <location>
        <begin position="101"/>
        <end position="112"/>
    </location>
</feature>
<feature type="region of interest" description="Disordered" evidence="1">
    <location>
        <begin position="43"/>
        <end position="64"/>
    </location>
</feature>
<feature type="transmembrane region" description="Helical" evidence="2">
    <location>
        <begin position="633"/>
        <end position="651"/>
    </location>
</feature>
<organism evidence="3 4">
    <name type="scientific">Cavenderia fasciculata</name>
    <name type="common">Slime mold</name>
    <name type="synonym">Dictyostelium fasciculatum</name>
    <dbReference type="NCBI Taxonomy" id="261658"/>
    <lineage>
        <taxon>Eukaryota</taxon>
        <taxon>Amoebozoa</taxon>
        <taxon>Evosea</taxon>
        <taxon>Eumycetozoa</taxon>
        <taxon>Dictyostelia</taxon>
        <taxon>Acytosteliales</taxon>
        <taxon>Cavenderiaceae</taxon>
        <taxon>Cavenderia</taxon>
    </lineage>
</organism>
<gene>
    <name evidence="3" type="ORF">DFA_02680</name>
</gene>
<dbReference type="RefSeq" id="XP_004357402.1">
    <property type="nucleotide sequence ID" value="XM_004357346.1"/>
</dbReference>
<keyword evidence="2" id="KW-0472">Membrane</keyword>
<evidence type="ECO:0000313" key="4">
    <source>
        <dbReference type="Proteomes" id="UP000007797"/>
    </source>
</evidence>
<dbReference type="OMA" id="ENTAMAW"/>
<sequence>MSLTKNDIMDLIGDMYPGYPGGHNIEDIMDQIDNGTYKPPTIPDTSVTPPVKPPTTTPPPVKPPVITFPPKIPPKTVKENRFYVGYSSKSDEVFNDEKRPVPPLPVAKPPAPGSKAAAAVRSKREVEQDLLPAWDPDYVIPPFDPDRKLTDEEGLKIILHMSVFEGSKNVVSQNADNYFLENMLHYSDPNNEILELFGLTKPKLNQKRLDICDEPKVTLWYSYYSFYYLPLIVANGNYSVSKKIDNKFCQEKLHNLETNPTFDNTYAHQRMLLFKFAFCEKNQWMQKFQKNAVRWLPLYMAALKDRTNLPKTIYDLNNKRSQEQFQAYIVNAKAVLDIFDPTGETSKNTINTIIGASIFINLDKQNSIKDTKLNRDIIKDTIERIIEKAKSGVDEPDVDQDTLTIYKDILAVTGSTVGSVREIQKAILATQFESIDGPNLDKGYEQYFKDRGARIMNKMQVTASNTNQIAKAFGYIFKVCQISVIIYSIVNWDKLDTYNKTFFALDVINIGLDLASSSTEVVPNAFRSLGSVIGVGLNKLPAADKILTVMENVFTTDLASFVATRFSPGLMAISAIKSVYDCVQDAKVGNIGAMVLDGVSAGIGLGVAMAIFGGCACAGILFLSFFLSILGPLALLAGGVLLALAGIKYIFFSPSNDQIFYDKLYKDFKLN</sequence>
<feature type="transmembrane region" description="Helical" evidence="2">
    <location>
        <begin position="603"/>
        <end position="627"/>
    </location>
</feature>
<proteinExistence type="predicted"/>
<feature type="region of interest" description="Disordered" evidence="1">
    <location>
        <begin position="94"/>
        <end position="114"/>
    </location>
</feature>
<dbReference type="GeneID" id="14870898"/>
<dbReference type="AlphaFoldDB" id="F4Q026"/>
<reference evidence="4" key="1">
    <citation type="journal article" date="2011" name="Genome Res.">
        <title>Phylogeny-wide analysis of social amoeba genomes highlights ancient origins for complex intercellular communication.</title>
        <authorList>
            <person name="Heidel A.J."/>
            <person name="Lawal H.M."/>
            <person name="Felder M."/>
            <person name="Schilde C."/>
            <person name="Helps N.R."/>
            <person name="Tunggal B."/>
            <person name="Rivero F."/>
            <person name="John U."/>
            <person name="Schleicher M."/>
            <person name="Eichinger L."/>
            <person name="Platzer M."/>
            <person name="Noegel A.A."/>
            <person name="Schaap P."/>
            <person name="Gloeckner G."/>
        </authorList>
    </citation>
    <scope>NUCLEOTIDE SEQUENCE [LARGE SCALE GENOMIC DNA]</scope>
    <source>
        <strain evidence="4">SH3</strain>
    </source>
</reference>
<protein>
    <submittedName>
        <fullName evidence="3">Uncharacterized protein</fullName>
    </submittedName>
</protein>
<accession>F4Q026</accession>
<dbReference type="Proteomes" id="UP000007797">
    <property type="component" value="Unassembled WGS sequence"/>
</dbReference>
<dbReference type="EMBL" id="GL883017">
    <property type="protein sequence ID" value="EGG18940.1"/>
    <property type="molecule type" value="Genomic_DNA"/>
</dbReference>
<keyword evidence="2" id="KW-0812">Transmembrane</keyword>